<name>A0A2P8CPP1_9ACTN</name>
<accession>A0A2P8CPP1</accession>
<comment type="subcellular location">
    <subcellularLocation>
        <location evidence="2">Membrane</location>
        <topology evidence="2">Multi-pass membrane protein</topology>
    </subcellularLocation>
</comment>
<evidence type="ECO:0000259" key="13">
    <source>
        <dbReference type="Pfam" id="PF12483"/>
    </source>
</evidence>
<keyword evidence="9" id="KW-0862">Zinc</keyword>
<keyword evidence="5 12" id="KW-0812">Transmembrane</keyword>
<comment type="caution">
    <text evidence="14">The sequence shown here is derived from an EMBL/GenBank/DDBJ whole genome shotgun (WGS) entry which is preliminary data.</text>
</comment>
<dbReference type="EC" id="2.3.2.27" evidence="3"/>
<dbReference type="GO" id="GO:0008270">
    <property type="term" value="F:zinc ion binding"/>
    <property type="evidence" value="ECO:0007669"/>
    <property type="project" value="UniProtKB-KW"/>
</dbReference>
<keyword evidence="15" id="KW-1185">Reference proteome</keyword>
<dbReference type="Proteomes" id="UP000240542">
    <property type="component" value="Unassembled WGS sequence"/>
</dbReference>
<protein>
    <recommendedName>
        <fullName evidence="3">RING-type E3 ubiquitin transferase</fullName>
        <ecNumber evidence="3">2.3.2.27</ecNumber>
    </recommendedName>
</protein>
<evidence type="ECO:0000256" key="7">
    <source>
        <dbReference type="ARBA" id="ARBA00022771"/>
    </source>
</evidence>
<dbReference type="InterPro" id="IPR022170">
    <property type="entry name" value="MUL1-like"/>
</dbReference>
<evidence type="ECO:0000313" key="15">
    <source>
        <dbReference type="Proteomes" id="UP000240542"/>
    </source>
</evidence>
<keyword evidence="10 12" id="KW-1133">Transmembrane helix</keyword>
<dbReference type="GO" id="GO:0016020">
    <property type="term" value="C:membrane"/>
    <property type="evidence" value="ECO:0007669"/>
    <property type="project" value="UniProtKB-SubCell"/>
</dbReference>
<keyword evidence="4" id="KW-0808">Transferase</keyword>
<dbReference type="GO" id="GO:0016874">
    <property type="term" value="F:ligase activity"/>
    <property type="evidence" value="ECO:0007669"/>
    <property type="project" value="UniProtKB-KW"/>
</dbReference>
<dbReference type="GO" id="GO:0016567">
    <property type="term" value="P:protein ubiquitination"/>
    <property type="evidence" value="ECO:0007669"/>
    <property type="project" value="InterPro"/>
</dbReference>
<evidence type="ECO:0000256" key="11">
    <source>
        <dbReference type="ARBA" id="ARBA00023136"/>
    </source>
</evidence>
<comment type="catalytic activity">
    <reaction evidence="1">
        <text>S-ubiquitinyl-[E2 ubiquitin-conjugating enzyme]-L-cysteine + [acceptor protein]-L-lysine = [E2 ubiquitin-conjugating enzyme]-L-cysteine + N(6)-ubiquitinyl-[acceptor protein]-L-lysine.</text>
        <dbReference type="EC" id="2.3.2.27"/>
    </reaction>
</comment>
<dbReference type="Pfam" id="PF12483">
    <property type="entry name" value="GIDE"/>
    <property type="match status" value="1"/>
</dbReference>
<evidence type="ECO:0000256" key="6">
    <source>
        <dbReference type="ARBA" id="ARBA00022723"/>
    </source>
</evidence>
<dbReference type="EMBL" id="PYGA01000033">
    <property type="protein sequence ID" value="PSK86924.1"/>
    <property type="molecule type" value="Genomic_DNA"/>
</dbReference>
<proteinExistence type="predicted"/>
<keyword evidence="14" id="KW-0436">Ligase</keyword>
<organism evidence="14 15">
    <name type="scientific">Murinocardiopsis flavida</name>
    <dbReference type="NCBI Taxonomy" id="645275"/>
    <lineage>
        <taxon>Bacteria</taxon>
        <taxon>Bacillati</taxon>
        <taxon>Actinomycetota</taxon>
        <taxon>Actinomycetes</taxon>
        <taxon>Streptosporangiales</taxon>
        <taxon>Nocardiopsidaceae</taxon>
        <taxon>Murinocardiopsis</taxon>
    </lineage>
</organism>
<dbReference type="RefSeq" id="WP_106586651.1">
    <property type="nucleotide sequence ID" value="NZ_PYGA01000033.1"/>
</dbReference>
<dbReference type="GO" id="GO:0061630">
    <property type="term" value="F:ubiquitin protein ligase activity"/>
    <property type="evidence" value="ECO:0007669"/>
    <property type="project" value="UniProtKB-EC"/>
</dbReference>
<evidence type="ECO:0000256" key="2">
    <source>
        <dbReference type="ARBA" id="ARBA00004141"/>
    </source>
</evidence>
<evidence type="ECO:0000256" key="5">
    <source>
        <dbReference type="ARBA" id="ARBA00022692"/>
    </source>
</evidence>
<dbReference type="AlphaFoldDB" id="A0A2P8CPP1"/>
<keyword evidence="7" id="KW-0863">Zinc-finger</keyword>
<evidence type="ECO:0000313" key="14">
    <source>
        <dbReference type="EMBL" id="PSK86924.1"/>
    </source>
</evidence>
<keyword evidence="8" id="KW-0833">Ubl conjugation pathway</keyword>
<evidence type="ECO:0000256" key="3">
    <source>
        <dbReference type="ARBA" id="ARBA00012483"/>
    </source>
</evidence>
<sequence>MLWIGLILLVVAGILAWRIRRSNARLESLQRTETVTIGDLRAMQQAAAAAAGPGHFRHTCEVIGTAQPHRNGLLTSQLNKVECVWHRHKITRRYEERRRDGNGRTRRTTRNETVAQHRSNTAFFVEGDGGKVVIRPEGAEIVGAAKPLDVFRPHEGGRKTVSIGPISFTGGGDGTIGYKHEEWVLRAGTRLFVHGEANDANGYLEIGRPAENGEFIVSGKQEQELVRSGNRELKITAVACGLCALGGVALTIAGLVL</sequence>
<evidence type="ECO:0000256" key="9">
    <source>
        <dbReference type="ARBA" id="ARBA00022833"/>
    </source>
</evidence>
<evidence type="ECO:0000256" key="4">
    <source>
        <dbReference type="ARBA" id="ARBA00022679"/>
    </source>
</evidence>
<evidence type="ECO:0000256" key="12">
    <source>
        <dbReference type="SAM" id="Phobius"/>
    </source>
</evidence>
<evidence type="ECO:0000256" key="10">
    <source>
        <dbReference type="ARBA" id="ARBA00022989"/>
    </source>
</evidence>
<dbReference type="OrthoDB" id="3469619at2"/>
<keyword evidence="6" id="KW-0479">Metal-binding</keyword>
<gene>
    <name evidence="14" type="ORF">CLV63_13341</name>
</gene>
<keyword evidence="11 12" id="KW-0472">Membrane</keyword>
<feature type="transmembrane region" description="Helical" evidence="12">
    <location>
        <begin position="235"/>
        <end position="256"/>
    </location>
</feature>
<reference evidence="14 15" key="1">
    <citation type="submission" date="2018-03" db="EMBL/GenBank/DDBJ databases">
        <title>Genomic Encyclopedia of Archaeal and Bacterial Type Strains, Phase II (KMG-II): from individual species to whole genera.</title>
        <authorList>
            <person name="Goeker M."/>
        </authorList>
    </citation>
    <scope>NUCLEOTIDE SEQUENCE [LARGE SCALE GENOMIC DNA]</scope>
    <source>
        <strain evidence="14 15">DSM 45312</strain>
    </source>
</reference>
<evidence type="ECO:0000256" key="1">
    <source>
        <dbReference type="ARBA" id="ARBA00000900"/>
    </source>
</evidence>
<feature type="domain" description="E3 Ubiquitin ligase MUL1-like" evidence="13">
    <location>
        <begin position="95"/>
        <end position="247"/>
    </location>
</feature>
<evidence type="ECO:0000256" key="8">
    <source>
        <dbReference type="ARBA" id="ARBA00022786"/>
    </source>
</evidence>